<keyword evidence="1" id="KW-0238">DNA-binding</keyword>
<dbReference type="InterPro" id="IPR010992">
    <property type="entry name" value="IHF-like_DNA-bd_dom_sf"/>
</dbReference>
<dbReference type="GO" id="GO:0003677">
    <property type="term" value="F:DNA binding"/>
    <property type="evidence" value="ECO:0007669"/>
    <property type="project" value="UniProtKB-KW"/>
</dbReference>
<reference evidence="3" key="1">
    <citation type="journal article" date="2021" name="Proc. Natl. Acad. Sci. U.S.A.">
        <title>A Catalog of Tens of Thousands of Viruses from Human Metagenomes Reveals Hidden Associations with Chronic Diseases.</title>
        <authorList>
            <person name="Tisza M.J."/>
            <person name="Buck C.B."/>
        </authorList>
    </citation>
    <scope>NUCLEOTIDE SEQUENCE</scope>
    <source>
        <strain evidence="3">CtaCq7</strain>
    </source>
</reference>
<proteinExistence type="inferred from homology"/>
<dbReference type="Gene3D" id="4.10.520.10">
    <property type="entry name" value="IHF-like DNA-binding proteins"/>
    <property type="match status" value="1"/>
</dbReference>
<dbReference type="InterPro" id="IPR000119">
    <property type="entry name" value="Hist_DNA-bd"/>
</dbReference>
<evidence type="ECO:0000256" key="2">
    <source>
        <dbReference type="RuleBase" id="RU003939"/>
    </source>
</evidence>
<dbReference type="PANTHER" id="PTHR33175:SF3">
    <property type="entry name" value="DNA-BINDING PROTEIN HU-BETA"/>
    <property type="match status" value="1"/>
</dbReference>
<dbReference type="Pfam" id="PF00216">
    <property type="entry name" value="Bac_DNA_binding"/>
    <property type="match status" value="1"/>
</dbReference>
<protein>
    <submittedName>
        <fullName evidence="3">DNA binding protein</fullName>
    </submittedName>
</protein>
<organism evidence="3">
    <name type="scientific">Ackermannviridae sp. ctaCq7</name>
    <dbReference type="NCBI Taxonomy" id="2827294"/>
    <lineage>
        <taxon>Viruses</taxon>
        <taxon>Duplodnaviria</taxon>
        <taxon>Heunggongvirae</taxon>
        <taxon>Uroviricota</taxon>
        <taxon>Caudoviricetes</taxon>
        <taxon>Pantevenvirales</taxon>
        <taxon>Ackermannviridae</taxon>
    </lineage>
</organism>
<evidence type="ECO:0000256" key="1">
    <source>
        <dbReference type="ARBA" id="ARBA00023125"/>
    </source>
</evidence>
<evidence type="ECO:0000313" key="3">
    <source>
        <dbReference type="EMBL" id="DAE26582.1"/>
    </source>
</evidence>
<dbReference type="SUPFAM" id="SSF47729">
    <property type="entry name" value="IHF-like DNA-binding proteins"/>
    <property type="match status" value="1"/>
</dbReference>
<dbReference type="EMBL" id="BK015821">
    <property type="protein sequence ID" value="DAE26582.1"/>
    <property type="molecule type" value="Genomic_DNA"/>
</dbReference>
<accession>A0A8S5R562</accession>
<sequence>MAENKINIGYIAKTLRERGIGNSNKDNETIIKGVVEIIKDALVDGIEVSIFGLGTFSVKDVEERAGRNIQTGEAMTIPAHKSPKFKFSQTVKDVVK</sequence>
<comment type="similarity">
    <text evidence="2">Belongs to the bacterial histone-like protein family.</text>
</comment>
<dbReference type="SMART" id="SM00411">
    <property type="entry name" value="BHL"/>
    <property type="match status" value="1"/>
</dbReference>
<dbReference type="PRINTS" id="PR01727">
    <property type="entry name" value="DNABINDINGHU"/>
</dbReference>
<name>A0A8S5R562_9CAUD</name>
<dbReference type="PANTHER" id="PTHR33175">
    <property type="entry name" value="DNA-BINDING PROTEIN HU"/>
    <property type="match status" value="1"/>
</dbReference>
<dbReference type="GO" id="GO:0030527">
    <property type="term" value="F:structural constituent of chromatin"/>
    <property type="evidence" value="ECO:0007669"/>
    <property type="project" value="InterPro"/>
</dbReference>